<name>A0A7Y0EQS0_9BIFI</name>
<dbReference type="GO" id="GO:0004673">
    <property type="term" value="F:protein histidine kinase activity"/>
    <property type="evidence" value="ECO:0007669"/>
    <property type="project" value="UniProtKB-EC"/>
</dbReference>
<keyword evidence="9" id="KW-1185">Reference proteome</keyword>
<keyword evidence="3" id="KW-0808">Transferase</keyword>
<evidence type="ECO:0000313" key="8">
    <source>
        <dbReference type="EMBL" id="NMM94739.1"/>
    </source>
</evidence>
<keyword evidence="5" id="KW-0902">Two-component regulatory system</keyword>
<dbReference type="Gene3D" id="3.30.565.10">
    <property type="entry name" value="Histidine kinase-like ATPase, C-terminal domain"/>
    <property type="match status" value="1"/>
</dbReference>
<evidence type="ECO:0000313" key="9">
    <source>
        <dbReference type="Proteomes" id="UP000532194"/>
    </source>
</evidence>
<dbReference type="InterPro" id="IPR036890">
    <property type="entry name" value="HATPase_C_sf"/>
</dbReference>
<feature type="transmembrane region" description="Helical" evidence="7">
    <location>
        <begin position="126"/>
        <end position="147"/>
    </location>
</feature>
<keyword evidence="7" id="KW-0472">Membrane</keyword>
<feature type="region of interest" description="Disordered" evidence="6">
    <location>
        <begin position="1"/>
        <end position="28"/>
    </location>
</feature>
<accession>A0A7Y0EQS0</accession>
<keyword evidence="7" id="KW-0812">Transmembrane</keyword>
<dbReference type="InterPro" id="IPR050482">
    <property type="entry name" value="Sensor_HK_TwoCompSys"/>
</dbReference>
<feature type="transmembrane region" description="Helical" evidence="7">
    <location>
        <begin position="89"/>
        <end position="119"/>
    </location>
</feature>
<proteinExistence type="predicted"/>
<sequence length="416" mass="45443">MHNAYLVNKGPSAHRRERQSTEPPRNDSSLDIDLSIHVSSVVFVAMAASLVWLALAPGAQLPNSPLVWALTIAWAAALVMLMLDPRRAGWATILFSIALTLVMPAGTSRLVGLCVALVVLSYYSTLRWAIIAALCCAINVAVILASIPLPTVLATPAQWTIRTVAAAALSAGMVILGRLLTRGRYLAANRRQQAADEHEELVRLKHNNQLAIAIHDTLSNELTFVSSIARDRLQSDSPDAQAWSSVLERSQKAFEQVHAIIAYLDDPQHSSLPEPPFMDEVQRRLTDVHDQLAAMGYDGTCDCAGLFLGKAPDVQREVCSLLTELGTNISRHARKGSDSYLISVLVSEQCVEIRETNDIAPDNLTEAERSGRGLDMHRTRIRELGGVLHTNAEEGVWILYARLPWDASTDVASVRA</sequence>
<protein>
    <recommendedName>
        <fullName evidence="2">histidine kinase</fullName>
        <ecNumber evidence="2">2.7.13.3</ecNumber>
    </recommendedName>
</protein>
<dbReference type="EMBL" id="JAAIII010000006">
    <property type="protein sequence ID" value="NMM94739.1"/>
    <property type="molecule type" value="Genomic_DNA"/>
</dbReference>
<organism evidence="8 9">
    <name type="scientific">Bifidobacterium oedipodis</name>
    <dbReference type="NCBI Taxonomy" id="2675322"/>
    <lineage>
        <taxon>Bacteria</taxon>
        <taxon>Bacillati</taxon>
        <taxon>Actinomycetota</taxon>
        <taxon>Actinomycetes</taxon>
        <taxon>Bifidobacteriales</taxon>
        <taxon>Bifidobacteriaceae</taxon>
        <taxon>Bifidobacterium</taxon>
    </lineage>
</organism>
<dbReference type="PANTHER" id="PTHR24421:SF10">
    <property type="entry name" value="NITRATE_NITRITE SENSOR PROTEIN NARQ"/>
    <property type="match status" value="1"/>
</dbReference>
<gene>
    <name evidence="8" type="ORF">G1C95_1927</name>
</gene>
<evidence type="ECO:0000256" key="3">
    <source>
        <dbReference type="ARBA" id="ARBA00022679"/>
    </source>
</evidence>
<evidence type="ECO:0000256" key="7">
    <source>
        <dbReference type="SAM" id="Phobius"/>
    </source>
</evidence>
<dbReference type="Proteomes" id="UP000532194">
    <property type="component" value="Unassembled WGS sequence"/>
</dbReference>
<evidence type="ECO:0000256" key="2">
    <source>
        <dbReference type="ARBA" id="ARBA00012438"/>
    </source>
</evidence>
<reference evidence="8 9" key="1">
    <citation type="submission" date="2020-02" db="EMBL/GenBank/DDBJ databases">
        <title>Characterization of phylogenetic diversity of novel bifidobacterial species isolated in Czech ZOOs.</title>
        <authorList>
            <person name="Lugli G.A."/>
            <person name="Vera N.B."/>
            <person name="Ventura M."/>
        </authorList>
    </citation>
    <scope>NUCLEOTIDE SEQUENCE [LARGE SCALE GENOMIC DNA]</scope>
    <source>
        <strain evidence="8 9">DSM 109957</strain>
    </source>
</reference>
<dbReference type="EC" id="2.7.13.3" evidence="2"/>
<keyword evidence="7" id="KW-1133">Transmembrane helix</keyword>
<comment type="caution">
    <text evidence="8">The sequence shown here is derived from an EMBL/GenBank/DDBJ whole genome shotgun (WGS) entry which is preliminary data.</text>
</comment>
<comment type="catalytic activity">
    <reaction evidence="1">
        <text>ATP + protein L-histidine = ADP + protein N-phospho-L-histidine.</text>
        <dbReference type="EC" id="2.7.13.3"/>
    </reaction>
</comment>
<evidence type="ECO:0000256" key="6">
    <source>
        <dbReference type="SAM" id="MobiDB-lite"/>
    </source>
</evidence>
<dbReference type="AlphaFoldDB" id="A0A7Y0EQS0"/>
<feature type="transmembrane region" description="Helical" evidence="7">
    <location>
        <begin position="66"/>
        <end position="83"/>
    </location>
</feature>
<feature type="transmembrane region" description="Helical" evidence="7">
    <location>
        <begin position="34"/>
        <end position="54"/>
    </location>
</feature>
<keyword evidence="4 8" id="KW-0418">Kinase</keyword>
<evidence type="ECO:0000256" key="1">
    <source>
        <dbReference type="ARBA" id="ARBA00000085"/>
    </source>
</evidence>
<dbReference type="PANTHER" id="PTHR24421">
    <property type="entry name" value="NITRATE/NITRITE SENSOR PROTEIN NARX-RELATED"/>
    <property type="match status" value="1"/>
</dbReference>
<dbReference type="RefSeq" id="WP_169172758.1">
    <property type="nucleotide sequence ID" value="NZ_JAAIII010000006.1"/>
</dbReference>
<evidence type="ECO:0000256" key="4">
    <source>
        <dbReference type="ARBA" id="ARBA00022777"/>
    </source>
</evidence>
<feature type="transmembrane region" description="Helical" evidence="7">
    <location>
        <begin position="159"/>
        <end position="181"/>
    </location>
</feature>
<dbReference type="GO" id="GO:0000160">
    <property type="term" value="P:phosphorelay signal transduction system"/>
    <property type="evidence" value="ECO:0007669"/>
    <property type="project" value="UniProtKB-KW"/>
</dbReference>
<evidence type="ECO:0000256" key="5">
    <source>
        <dbReference type="ARBA" id="ARBA00023012"/>
    </source>
</evidence>